<name>A0A088MYY6_9GAMM</name>
<dbReference type="EMBL" id="CP008985">
    <property type="protein sequence ID" value="AIN47409.1"/>
    <property type="molecule type" value="Genomic_DNA"/>
</dbReference>
<dbReference type="PANTHER" id="PTHR37526:SF1">
    <property type="entry name" value="PROTEIN TUSB"/>
    <property type="match status" value="1"/>
</dbReference>
<dbReference type="Proteomes" id="UP000067325">
    <property type="component" value="Chromosome"/>
</dbReference>
<dbReference type="Gene3D" id="3.40.1260.10">
    <property type="entry name" value="DsrEFH-like"/>
    <property type="match status" value="1"/>
</dbReference>
<dbReference type="NCBIfam" id="TIGR03011">
    <property type="entry name" value="sulf_tusB_dsrH"/>
    <property type="match status" value="1"/>
</dbReference>
<dbReference type="OrthoDB" id="9795117at2"/>
<dbReference type="AlphaFoldDB" id="A0A088MYY6"/>
<dbReference type="GO" id="GO:0002143">
    <property type="term" value="P:tRNA wobble position uridine thiolation"/>
    <property type="evidence" value="ECO:0007669"/>
    <property type="project" value="InterPro"/>
</dbReference>
<dbReference type="NCBIfam" id="NF010035">
    <property type="entry name" value="PRK13510.1"/>
    <property type="match status" value="1"/>
</dbReference>
<dbReference type="eggNOG" id="COG2168">
    <property type="taxonomic scope" value="Bacteria"/>
</dbReference>
<evidence type="ECO:0000313" key="2">
    <source>
        <dbReference type="Proteomes" id="UP000067325"/>
    </source>
</evidence>
<dbReference type="RefSeq" id="WP_038498972.1">
    <property type="nucleotide sequence ID" value="NZ_CP008985.1"/>
</dbReference>
<reference evidence="1 2" key="1">
    <citation type="journal article" date="2014" name="MBio">
        <title>Differential genome evolution between companion symbionts in an insect-bacterial symbiosis.</title>
        <authorList>
            <person name="Bennett G.M."/>
            <person name="McCutcheon J.P."/>
            <person name="MacDonald B.R."/>
            <person name="Romanovicz D."/>
            <person name="Moran N.A."/>
        </authorList>
    </citation>
    <scope>NUCLEOTIDE SEQUENCE [LARGE SCALE GENOMIC DNA]</scope>
    <source>
        <strain evidence="1 2">BGSS</strain>
    </source>
</reference>
<evidence type="ECO:0000313" key="1">
    <source>
        <dbReference type="EMBL" id="AIN47409.1"/>
    </source>
</evidence>
<dbReference type="InterPro" id="IPR007215">
    <property type="entry name" value="Sulphur_relay_TusB/DsrH"/>
</dbReference>
<dbReference type="GO" id="GO:1990228">
    <property type="term" value="C:sulfurtransferase complex"/>
    <property type="evidence" value="ECO:0007669"/>
    <property type="project" value="TreeGrafter"/>
</dbReference>
<dbReference type="SUPFAM" id="SSF75169">
    <property type="entry name" value="DsrEFH-like"/>
    <property type="match status" value="1"/>
</dbReference>
<accession>A0A088MYY6</accession>
<organism evidence="1 2">
    <name type="scientific">Candidatus Palibaumannia cicadellinicola</name>
    <dbReference type="NCBI Taxonomy" id="186490"/>
    <lineage>
        <taxon>Bacteria</taxon>
        <taxon>Pseudomonadati</taxon>
        <taxon>Pseudomonadota</taxon>
        <taxon>Gammaproteobacteria</taxon>
        <taxon>Candidatus Palibaumannia</taxon>
    </lineage>
</organism>
<proteinExistence type="predicted"/>
<dbReference type="KEGG" id="bcib:IM45_1083"/>
<dbReference type="Pfam" id="PF04077">
    <property type="entry name" value="DsrH"/>
    <property type="match status" value="1"/>
</dbReference>
<protein>
    <submittedName>
        <fullName evidence="1">tRNA 5-methylaminomethyl-2-thiouridine synthase TusB</fullName>
    </submittedName>
</protein>
<sequence length="95" mass="10975">MLYTLSYSPYDCDIATLLRTIRLKADLLLWADGVIAGLKNSPILYMLKTAPLTLYALKNDILARGLYDYFSYDILIINYTEFVTLTEKNQQQIAW</sequence>
<dbReference type="PANTHER" id="PTHR37526">
    <property type="entry name" value="PROTEIN TUSB"/>
    <property type="match status" value="1"/>
</dbReference>
<gene>
    <name evidence="1" type="ORF">IM45_1083</name>
</gene>
<dbReference type="InterPro" id="IPR027396">
    <property type="entry name" value="DsrEFH-like"/>
</dbReference>